<dbReference type="SUPFAM" id="SSF56219">
    <property type="entry name" value="DNase I-like"/>
    <property type="match status" value="1"/>
</dbReference>
<keyword evidence="2" id="KW-0812">Transmembrane</keyword>
<keyword evidence="2" id="KW-0472">Membrane</keyword>
<reference evidence="4" key="1">
    <citation type="submission" date="2021-02" db="EMBL/GenBank/DDBJ databases">
        <authorList>
            <person name="Nowell W R."/>
        </authorList>
    </citation>
    <scope>NUCLEOTIDE SEQUENCE</scope>
</reference>
<proteinExistence type="predicted"/>
<dbReference type="InterPro" id="IPR005135">
    <property type="entry name" value="Endo/exonuclease/phosphatase"/>
</dbReference>
<protein>
    <recommendedName>
        <fullName evidence="3">J domain-containing protein</fullName>
    </recommendedName>
</protein>
<dbReference type="GO" id="GO:0003824">
    <property type="term" value="F:catalytic activity"/>
    <property type="evidence" value="ECO:0007669"/>
    <property type="project" value="InterPro"/>
</dbReference>
<feature type="compositionally biased region" description="Low complexity" evidence="1">
    <location>
        <begin position="548"/>
        <end position="561"/>
    </location>
</feature>
<evidence type="ECO:0000313" key="4">
    <source>
        <dbReference type="EMBL" id="CAF1447217.1"/>
    </source>
</evidence>
<dbReference type="SMART" id="SM00271">
    <property type="entry name" value="DnaJ"/>
    <property type="match status" value="1"/>
</dbReference>
<name>A0A815PCJ7_ADIRI</name>
<evidence type="ECO:0000259" key="3">
    <source>
        <dbReference type="PROSITE" id="PS50076"/>
    </source>
</evidence>
<dbReference type="OrthoDB" id="10027367at2759"/>
<dbReference type="InterPro" id="IPR036869">
    <property type="entry name" value="J_dom_sf"/>
</dbReference>
<dbReference type="Gene3D" id="1.10.287.110">
    <property type="entry name" value="DnaJ domain"/>
    <property type="match status" value="1"/>
</dbReference>
<dbReference type="EMBL" id="CAJNOJ010000434">
    <property type="protein sequence ID" value="CAF1447217.1"/>
    <property type="molecule type" value="Genomic_DNA"/>
</dbReference>
<feature type="domain" description="J" evidence="3">
    <location>
        <begin position="2250"/>
        <end position="2323"/>
    </location>
</feature>
<feature type="transmembrane region" description="Helical" evidence="2">
    <location>
        <begin position="2208"/>
        <end position="2228"/>
    </location>
</feature>
<keyword evidence="2" id="KW-1133">Transmembrane helix</keyword>
<gene>
    <name evidence="4" type="ORF">EDS130_LOCUS39288</name>
</gene>
<evidence type="ECO:0000256" key="1">
    <source>
        <dbReference type="SAM" id="MobiDB-lite"/>
    </source>
</evidence>
<dbReference type="Pfam" id="PF03372">
    <property type="entry name" value="Exo_endo_phos"/>
    <property type="match status" value="1"/>
</dbReference>
<dbReference type="PROSITE" id="PS50076">
    <property type="entry name" value="DNAJ_2"/>
    <property type="match status" value="1"/>
</dbReference>
<feature type="region of interest" description="Disordered" evidence="1">
    <location>
        <begin position="249"/>
        <end position="283"/>
    </location>
</feature>
<comment type="caution">
    <text evidence="4">The sequence shown here is derived from an EMBL/GenBank/DDBJ whole genome shotgun (WGS) entry which is preliminary data.</text>
</comment>
<dbReference type="Proteomes" id="UP000663852">
    <property type="component" value="Unassembled WGS sequence"/>
</dbReference>
<evidence type="ECO:0000313" key="5">
    <source>
        <dbReference type="Proteomes" id="UP000663852"/>
    </source>
</evidence>
<organism evidence="4 5">
    <name type="scientific">Adineta ricciae</name>
    <name type="common">Rotifer</name>
    <dbReference type="NCBI Taxonomy" id="249248"/>
    <lineage>
        <taxon>Eukaryota</taxon>
        <taxon>Metazoa</taxon>
        <taxon>Spiralia</taxon>
        <taxon>Gnathifera</taxon>
        <taxon>Rotifera</taxon>
        <taxon>Eurotatoria</taxon>
        <taxon>Bdelloidea</taxon>
        <taxon>Adinetida</taxon>
        <taxon>Adinetidae</taxon>
        <taxon>Adineta</taxon>
    </lineage>
</organism>
<dbReference type="Pfam" id="PF00226">
    <property type="entry name" value="DnaJ"/>
    <property type="match status" value="1"/>
</dbReference>
<evidence type="ECO:0000256" key="2">
    <source>
        <dbReference type="SAM" id="Phobius"/>
    </source>
</evidence>
<dbReference type="InterPro" id="IPR036691">
    <property type="entry name" value="Endo/exonu/phosph_ase_sf"/>
</dbReference>
<sequence>MENKENTKSSPKFHVVSYNIQSLGKPGNNFKNLESFLQYLSRAADKPDVICFQETFLDAQHSDESISIDGYKVYRCDDNSHRAGVITYVRNAIRSEEIFNDSDLQLLIIRVTIGNETINVSNCYRRQGKRYKTLPEVPRLTKKRYIERYTEIHISLEGVKRCVLVGDFNIETSVHNMPNYLKDMCKKLKVSPIINIPTTRIGTKCIDNQFFPVELMQLIISKITHVLWPNPSSPHALIDSQYAGSPSDDCSSKCTSTTQPQSNDIPNPISESSSKEEAFASSSTDSACEHTNDSLCQSVTLPTDLQYGSTMTAIARPFPTRFIEPIIATSRIQLNPRIFPSAIYIEAIVYMTLNYLKDMCEKLKVSPTINIPITRIGTKCIDNQFSSVESMQLIISLIIDTPLANPSSPLAFIDNQFFSVEAMQLNIGAITHALWPNPSSPLALIDNQFFPVEPMQLIISAITHALWPNPSSPLALIDNQFFPVEPMQLIISAITHALWPNPSSPLALIDNQFFPVESMQLIISAITHALWPNPSSPHALIDSQYAGSPSDDCSSKCTSTTQPQSNDIPNPISESSSKEEAFASSSTDSACEHTNDSLCQSVTLPTDLQYGSTMTAIARPFPTRFIEPIIATSRIQLNPRIFPSDLEKNSVNVIQSKHHDIDLPSPEVSHVTNRKDQFVQTKNSMLKLPLTALIDDENINVNFAETTITRGDVHIEPKILLSADIEDKQNMVQLNAIFELVNNRHIKENEYKSFPNENMELKTPPVMLAKPHDVDLDATIEDTTPRLLLPEYKPNFHQEIHDTLTENKDASLSLFDISKTETGNSQKSFVLVDHSADLQTNQIVPYSVPNADVPANFRTLRMVGEPLVSYEEKLGGLIQTATLKQFMYTKGPGHESLEGRSINVQQNPLYTKQTFKQGRMYKHDPSPNYQEPVTIYSLSPRVKAGINAGKKAGMFATVDTLAYAFFATDKGRPTVQQGIKRAAVATIQGFIDTAVPGGQLISTGVTATINNNYENSLGDLGRALPSLIPGNPIRWSREYTQANAPLFNNDLRSDNVNRKVVDVTIPFIGIVSTGLCKDEEQIKFFRNGVNTIRDATNYQGHVAVGTVFDASIGFSSGTEISEPGAKIIEDGITQTTYWEKEFSGQFGGRLRLADRKAASDFGSAFNSVLKTTTVKSNTDKTPIFVRKNLPLTYFTDAQDDLLKTQEAIPRLHEIYVDHERSALPSTGRVEVVFRGKTTTTDDKSAYGYWKEGHKTEKFDLYRAVENVISRSDRDLSDEIETTITHQRAVQSGEDLRQSSEITDKYFGFSREKDIKDYEPGTQRKNEVLHEESADKTQIVSRKDENPYEVKKAESTIGNKKMKFTEKVLYKKTQHLGTSDKVISTGGQKETVATEHEIQGIIQPEVTFTVEETHQHFEQTSQDIKLDDPHLKRTSRVTQKFGLFTKTITDHETILENGVKPKSEQSTHVTLSDGAYNGLSSFTTNVLDFSFNPEVRTPRNVRNAGLDILVESANGWAHSNVIVYQNSVHSLLVASAFRIGGTTIKIFASSNGDNLNLKELSKNVLLASAPSLASIAASSSSSIPISSKTYIGEIVSLSIRATQIIQSYRKNKMDLFDVIRALSRATTNVIINSGIQRSLVPTLIASLPLTPLGGTATMAATQGILNYVDINADFDSLSSSETIPQATKITEDGFKETIQVEKEFSRQLGIWFHVRSLDCSLPIAPAFTRSTKTRTMRSNNDDTPISTRNNLPLTHLVQMKDNLLKDQQIIPKSHENYVEREIRSLPINGRIEMVFREVTNDIDTAQAFGLWKEGHKIEKSDLYTAVENVSYRSDRELPKEIETTITHQQAVQFGEDLRETSEPTKKYLIFSGERHVTHYEPGTQRKNEVLHEESADKTQIVSRKDGSPYNIRQHENVFDATKIKEIEMDLYHKKKHFETSNELSSTVSIKNTMATKHEVKGILKPEIITDYHEMSQISERTKENNKLEAPFFEKRTTIRQKFGFFTNKIKTTERIFENSTAEVLNQHTHTTLSDAAYNGLSSLTTNILNFYFHPEVRTPRNILNTGRDILVESANGWAHSNVTVNQNSVGSLLVAAAFRVGGTTIRTLASSNGDNLNLKELSKNVLLASAPSLASMATNAISRVPTSLKHYTGVITNLIIRITQLIQDYREERVNRSELFIAILQEILIGTIIHILQEFVPEILKFLPFNSLVLSVLTCITVAAIIFGISKMPSWMKNKWRDRQNEKEFRNLCQLLNLTRTATNAEINSQYRRLALAVHPDKINDDGTKFKKLTKDVQRFHELRLLYDISQDKTETQTIIERLKEILKDSMAFFRYFTQISTTSTDSSTLMLI</sequence>
<dbReference type="Gene3D" id="3.60.10.10">
    <property type="entry name" value="Endonuclease/exonuclease/phosphatase"/>
    <property type="match status" value="1"/>
</dbReference>
<dbReference type="InterPro" id="IPR001623">
    <property type="entry name" value="DnaJ_domain"/>
</dbReference>
<dbReference type="SUPFAM" id="SSF46565">
    <property type="entry name" value="Chaperone J-domain"/>
    <property type="match status" value="1"/>
</dbReference>
<feature type="compositionally biased region" description="Low complexity" evidence="1">
    <location>
        <begin position="249"/>
        <end position="258"/>
    </location>
</feature>
<accession>A0A815PCJ7</accession>
<feature type="region of interest" description="Disordered" evidence="1">
    <location>
        <begin position="541"/>
        <end position="589"/>
    </location>
</feature>
<dbReference type="CDD" id="cd06257">
    <property type="entry name" value="DnaJ"/>
    <property type="match status" value="1"/>
</dbReference>